<sequence length="75" mass="8255">MLSRSRAFDNPANAWNARLANPVADTRPSPGDGLIVTDIEDQDMNEIEFLLSPFFKNLDLDTVDSGPSYGVPDMI</sequence>
<keyword evidence="2" id="KW-1185">Reference proteome</keyword>
<comment type="caution">
    <text evidence="1">The sequence shown here is derived from an EMBL/GenBank/DDBJ whole genome shotgun (WGS) entry which is preliminary data.</text>
</comment>
<dbReference type="EMBL" id="JAGGKI010000006">
    <property type="protein sequence ID" value="MBP1893737.1"/>
    <property type="molecule type" value="Genomic_DNA"/>
</dbReference>
<reference evidence="1 2" key="1">
    <citation type="submission" date="2021-03" db="EMBL/GenBank/DDBJ databases">
        <title>Genomic Encyclopedia of Type Strains, Phase IV (KMG-IV): sequencing the most valuable type-strain genomes for metagenomic binning, comparative biology and taxonomic classification.</title>
        <authorList>
            <person name="Goeker M."/>
        </authorList>
    </citation>
    <scope>NUCLEOTIDE SEQUENCE [LARGE SCALE GENOMIC DNA]</scope>
    <source>
        <strain evidence="1 2">DSM 15596</strain>
    </source>
</reference>
<accession>A0ABS4FBV9</accession>
<organism evidence="1 2">
    <name type="scientific">Paenibacillus lactis</name>
    <dbReference type="NCBI Taxonomy" id="228574"/>
    <lineage>
        <taxon>Bacteria</taxon>
        <taxon>Bacillati</taxon>
        <taxon>Bacillota</taxon>
        <taxon>Bacilli</taxon>
        <taxon>Bacillales</taxon>
        <taxon>Paenibacillaceae</taxon>
        <taxon>Paenibacillus</taxon>
    </lineage>
</organism>
<evidence type="ECO:0000313" key="2">
    <source>
        <dbReference type="Proteomes" id="UP000706926"/>
    </source>
</evidence>
<name>A0ABS4FBV9_9BACL</name>
<evidence type="ECO:0000313" key="1">
    <source>
        <dbReference type="EMBL" id="MBP1893737.1"/>
    </source>
</evidence>
<gene>
    <name evidence="1" type="ORF">J2Z18_002840</name>
</gene>
<dbReference type="Proteomes" id="UP000706926">
    <property type="component" value="Unassembled WGS sequence"/>
</dbReference>
<protein>
    <submittedName>
        <fullName evidence="1">Uncharacterized protein</fullName>
    </submittedName>
</protein>
<proteinExistence type="predicted"/>